<dbReference type="OrthoDB" id="709086at2759"/>
<sequence length="236" mass="26508">MDPPVMAEVSSTKEHVDLERNSKDLTMAAGDVQGNPTIFELEMIEAQEEDAAAAAYDEIVARYRRKRADRKARIVKELGEEAYLELEGGDDCLANDPDYVDEINQWIRIQDERHKANLRRGILPGYKKLSDSDLYLEIYSCLHPDSESDSNSDSEDNDDDGGHEDEEAEENSDSKEEEEGEEEEGELEAEKFISLAERRAAAAEAALGGFEWRTGPLVLSWPSKGKSCPAFRTWTT</sequence>
<dbReference type="Proteomes" id="UP000019116">
    <property type="component" value="Chromosome 7A"/>
</dbReference>
<gene>
    <name evidence="2" type="primary">LOC123150455</name>
</gene>
<protein>
    <submittedName>
        <fullName evidence="2">Uncharacterized protein</fullName>
    </submittedName>
</protein>
<feature type="compositionally biased region" description="Acidic residues" evidence="1">
    <location>
        <begin position="147"/>
        <end position="187"/>
    </location>
</feature>
<proteinExistence type="predicted"/>
<reference evidence="2" key="2">
    <citation type="submission" date="2018-10" db="UniProtKB">
        <authorList>
            <consortium name="EnsemblPlants"/>
        </authorList>
    </citation>
    <scope>IDENTIFICATION</scope>
</reference>
<feature type="region of interest" description="Disordered" evidence="1">
    <location>
        <begin position="145"/>
        <end position="192"/>
    </location>
</feature>
<name>A0A3B6RG67_WHEAT</name>
<dbReference type="Gramene" id="TraesCS7A02G195300.1">
    <property type="protein sequence ID" value="TraesCS7A02G195300.1"/>
    <property type="gene ID" value="TraesCS7A02G195300"/>
</dbReference>
<reference evidence="2" key="1">
    <citation type="submission" date="2018-08" db="EMBL/GenBank/DDBJ databases">
        <authorList>
            <person name="Rossello M."/>
        </authorList>
    </citation>
    <scope>NUCLEOTIDE SEQUENCE [LARGE SCALE GENOMIC DNA]</scope>
    <source>
        <strain evidence="2">cv. Chinese Spring</strain>
    </source>
</reference>
<dbReference type="GeneID" id="123150455"/>
<dbReference type="KEGG" id="taes:123150455"/>
<evidence type="ECO:0000313" key="2">
    <source>
        <dbReference type="EnsemblPlants" id="TraesCS7A02G195300.1"/>
    </source>
</evidence>
<evidence type="ECO:0000256" key="1">
    <source>
        <dbReference type="SAM" id="MobiDB-lite"/>
    </source>
</evidence>
<evidence type="ECO:0000313" key="3">
    <source>
        <dbReference type="Proteomes" id="UP000019116"/>
    </source>
</evidence>
<dbReference type="EnsemblPlants" id="TraesCS7A02G195300.1">
    <property type="protein sequence ID" value="TraesCS7A02G195300.1"/>
    <property type="gene ID" value="TraesCS7A02G195300"/>
</dbReference>
<dbReference type="Gramene" id="TraesNOR7A03G03912430.1">
    <property type="protein sequence ID" value="TraesNOR7A03G03912430.1"/>
    <property type="gene ID" value="TraesNOR7A03G03912430"/>
</dbReference>
<organism evidence="2">
    <name type="scientific">Triticum aestivum</name>
    <name type="common">Wheat</name>
    <dbReference type="NCBI Taxonomy" id="4565"/>
    <lineage>
        <taxon>Eukaryota</taxon>
        <taxon>Viridiplantae</taxon>
        <taxon>Streptophyta</taxon>
        <taxon>Embryophyta</taxon>
        <taxon>Tracheophyta</taxon>
        <taxon>Spermatophyta</taxon>
        <taxon>Magnoliopsida</taxon>
        <taxon>Liliopsida</taxon>
        <taxon>Poales</taxon>
        <taxon>Poaceae</taxon>
        <taxon>BOP clade</taxon>
        <taxon>Pooideae</taxon>
        <taxon>Triticodae</taxon>
        <taxon>Triticeae</taxon>
        <taxon>Triticinae</taxon>
        <taxon>Triticum</taxon>
    </lineage>
</organism>
<dbReference type="AlphaFoldDB" id="A0A3B6RG67"/>
<dbReference type="RefSeq" id="XP_044426238.1">
    <property type="nucleotide sequence ID" value="XM_044570303.1"/>
</dbReference>
<accession>A0A3B6RG67</accession>
<dbReference type="Gramene" id="TraesCS7A03G0454900.1">
    <property type="protein sequence ID" value="TraesCS7A03G0454900.1.CDS"/>
    <property type="gene ID" value="TraesCS7A03G0454900"/>
</dbReference>
<keyword evidence="3" id="KW-1185">Reference proteome</keyword>
<dbReference type="OMA" id="CPAFRTW"/>